<sequence length="100" mass="11698">MDEGKSAVSQQYSIEQLPTNLDKIFQEVEQRESVKITRHGQQVAVILPMAEYARLTHGKTSFRESLEQFRQEIIEEGIEIDPDEVWKDVRNEFTGREVNF</sequence>
<dbReference type="AlphaFoldDB" id="A0A951PW56"/>
<name>A0A951PW56_9NOST</name>
<evidence type="ECO:0000313" key="3">
    <source>
        <dbReference type="EMBL" id="MBW4561459.1"/>
    </source>
</evidence>
<evidence type="ECO:0000313" key="4">
    <source>
        <dbReference type="Proteomes" id="UP000715781"/>
    </source>
</evidence>
<gene>
    <name evidence="3" type="ORF">KME32_09940</name>
</gene>
<proteinExistence type="inferred from homology"/>
<comment type="similarity">
    <text evidence="1 2">Belongs to the phD/YefM antitoxin family.</text>
</comment>
<comment type="caution">
    <text evidence="3">The sequence shown here is derived from an EMBL/GenBank/DDBJ whole genome shotgun (WGS) entry which is preliminary data.</text>
</comment>
<reference evidence="3" key="1">
    <citation type="submission" date="2021-05" db="EMBL/GenBank/DDBJ databases">
        <authorList>
            <person name="Pietrasiak N."/>
            <person name="Ward R."/>
            <person name="Stajich J.E."/>
            <person name="Kurbessoian T."/>
        </authorList>
    </citation>
    <scope>NUCLEOTIDE SEQUENCE</scope>
    <source>
        <strain evidence="3">JT2-VF2</strain>
    </source>
</reference>
<evidence type="ECO:0000256" key="1">
    <source>
        <dbReference type="ARBA" id="ARBA00009981"/>
    </source>
</evidence>
<accession>A0A951PW56</accession>
<dbReference type="NCBIfam" id="TIGR01552">
    <property type="entry name" value="phd_fam"/>
    <property type="match status" value="1"/>
</dbReference>
<dbReference type="Pfam" id="PF02604">
    <property type="entry name" value="PhdYeFM_antitox"/>
    <property type="match status" value="1"/>
</dbReference>
<evidence type="ECO:0000256" key="2">
    <source>
        <dbReference type="RuleBase" id="RU362080"/>
    </source>
</evidence>
<dbReference type="EMBL" id="JAHHHN010000004">
    <property type="protein sequence ID" value="MBW4561459.1"/>
    <property type="molecule type" value="Genomic_DNA"/>
</dbReference>
<comment type="function">
    <text evidence="2">Antitoxin component of a type II toxin-antitoxin (TA) system.</text>
</comment>
<dbReference type="InterPro" id="IPR036165">
    <property type="entry name" value="YefM-like_sf"/>
</dbReference>
<dbReference type="InterPro" id="IPR006442">
    <property type="entry name" value="Antitoxin_Phd/YefM"/>
</dbReference>
<organism evidence="3 4">
    <name type="scientific">Mojavia pulchra JT2-VF2</name>
    <dbReference type="NCBI Taxonomy" id="287848"/>
    <lineage>
        <taxon>Bacteria</taxon>
        <taxon>Bacillati</taxon>
        <taxon>Cyanobacteriota</taxon>
        <taxon>Cyanophyceae</taxon>
        <taxon>Nostocales</taxon>
        <taxon>Nostocaceae</taxon>
    </lineage>
</organism>
<protein>
    <recommendedName>
        <fullName evidence="2">Antitoxin</fullName>
    </recommendedName>
</protein>
<reference evidence="3" key="2">
    <citation type="journal article" date="2022" name="Microbiol. Resour. Announc.">
        <title>Metagenome Sequencing to Explore Phylogenomics of Terrestrial Cyanobacteria.</title>
        <authorList>
            <person name="Ward R.D."/>
            <person name="Stajich J.E."/>
            <person name="Johansen J.R."/>
            <person name="Huntemann M."/>
            <person name="Clum A."/>
            <person name="Foster B."/>
            <person name="Foster B."/>
            <person name="Roux S."/>
            <person name="Palaniappan K."/>
            <person name="Varghese N."/>
            <person name="Mukherjee S."/>
            <person name="Reddy T.B.K."/>
            <person name="Daum C."/>
            <person name="Copeland A."/>
            <person name="Chen I.A."/>
            <person name="Ivanova N.N."/>
            <person name="Kyrpides N.C."/>
            <person name="Shapiro N."/>
            <person name="Eloe-Fadrosh E.A."/>
            <person name="Pietrasiak N."/>
        </authorList>
    </citation>
    <scope>NUCLEOTIDE SEQUENCE</scope>
    <source>
        <strain evidence="3">JT2-VF2</strain>
    </source>
</reference>
<dbReference type="Proteomes" id="UP000715781">
    <property type="component" value="Unassembled WGS sequence"/>
</dbReference>
<dbReference type="Gene3D" id="3.40.1620.10">
    <property type="entry name" value="YefM-like domain"/>
    <property type="match status" value="1"/>
</dbReference>
<dbReference type="SUPFAM" id="SSF143120">
    <property type="entry name" value="YefM-like"/>
    <property type="match status" value="1"/>
</dbReference>